<dbReference type="STRING" id="868864.Dester_1497"/>
<evidence type="ECO:0000259" key="1">
    <source>
        <dbReference type="SMART" id="SM00382"/>
    </source>
</evidence>
<dbReference type="OrthoDB" id="9776217at2"/>
<evidence type="ECO:0000313" key="2">
    <source>
        <dbReference type="EMBL" id="ADY74124.1"/>
    </source>
</evidence>
<gene>
    <name evidence="2" type="ordered locus">Dester_1497</name>
</gene>
<protein>
    <submittedName>
        <fullName evidence="2">AAA ATPase</fullName>
    </submittedName>
</protein>
<dbReference type="CDD" id="cd00009">
    <property type="entry name" value="AAA"/>
    <property type="match status" value="1"/>
</dbReference>
<dbReference type="GO" id="GO:0005524">
    <property type="term" value="F:ATP binding"/>
    <property type="evidence" value="ECO:0007669"/>
    <property type="project" value="InterPro"/>
</dbReference>
<evidence type="ECO:0000313" key="3">
    <source>
        <dbReference type="Proteomes" id="UP000007102"/>
    </source>
</evidence>
<dbReference type="GO" id="GO:0006260">
    <property type="term" value="P:DNA replication"/>
    <property type="evidence" value="ECO:0007669"/>
    <property type="project" value="TreeGrafter"/>
</dbReference>
<dbReference type="AlphaFoldDB" id="F0S2A9"/>
<name>F0S2A9_DESTD</name>
<keyword evidence="3" id="KW-1185">Reference proteome</keyword>
<dbReference type="FunCoup" id="F0S2A9">
    <property type="interactions" value="68"/>
</dbReference>
<dbReference type="InterPro" id="IPR003593">
    <property type="entry name" value="AAA+_ATPase"/>
</dbReference>
<reference evidence="2 3" key="1">
    <citation type="journal article" date="2011" name="Stand. Genomic Sci.">
        <title>Complete genome sequence of the thermophilic sulfur-reducer Desulfurobacterium thermolithotrophum type strain (BSA(T)) from a deep-sea hydrothermal vent.</title>
        <authorList>
            <person name="Goker M."/>
            <person name="Daligault H."/>
            <person name="Mwirichia R."/>
            <person name="Lapidus A."/>
            <person name="Lucas S."/>
            <person name="Deshpande S."/>
            <person name="Pagani I."/>
            <person name="Tapia R."/>
            <person name="Cheng J.F."/>
            <person name="Goodwin L."/>
            <person name="Pitluck S."/>
            <person name="Liolios K."/>
            <person name="Ivanova N."/>
            <person name="Mavromatis K."/>
            <person name="Mikhailova N."/>
            <person name="Pati A."/>
            <person name="Chen A."/>
            <person name="Palaniappan K."/>
            <person name="Han C."/>
            <person name="Land M."/>
            <person name="Hauser L."/>
            <person name="Pan C."/>
            <person name="Brambilla E.M."/>
            <person name="Rohde M."/>
            <person name="Spring S."/>
            <person name="Sikorski J."/>
            <person name="Wirth R."/>
            <person name="Detter J.C."/>
            <person name="Woyke T."/>
            <person name="Bristow J."/>
            <person name="Eisen J.A."/>
            <person name="Markowitz V."/>
            <person name="Hugenholtz P."/>
            <person name="Kyrpides N.C."/>
            <person name="Klenk H.P."/>
        </authorList>
    </citation>
    <scope>NUCLEOTIDE SEQUENCE [LARGE SCALE GENOMIC DNA]</scope>
    <source>
        <strain evidence="3">DSM 11699 / BSA</strain>
    </source>
</reference>
<dbReference type="Proteomes" id="UP000007102">
    <property type="component" value="Chromosome"/>
</dbReference>
<proteinExistence type="predicted"/>
<organism evidence="2 3">
    <name type="scientific">Desulfurobacterium thermolithotrophum (strain DSM 11699 / BSA)</name>
    <dbReference type="NCBI Taxonomy" id="868864"/>
    <lineage>
        <taxon>Bacteria</taxon>
        <taxon>Pseudomonadati</taxon>
        <taxon>Aquificota</taxon>
        <taxon>Aquificia</taxon>
        <taxon>Desulfurobacteriales</taxon>
        <taxon>Desulfurobacteriaceae</taxon>
        <taxon>Desulfurobacterium</taxon>
    </lineage>
</organism>
<dbReference type="InterPro" id="IPR027417">
    <property type="entry name" value="P-loop_NTPase"/>
</dbReference>
<dbReference type="Gene3D" id="3.40.50.300">
    <property type="entry name" value="P-loop containing nucleotide triphosphate hydrolases"/>
    <property type="match status" value="1"/>
</dbReference>
<dbReference type="InParanoid" id="F0S2A9"/>
<dbReference type="PANTHER" id="PTHR30050">
    <property type="entry name" value="CHROMOSOMAL REPLICATION INITIATOR PROTEIN DNAA"/>
    <property type="match status" value="1"/>
</dbReference>
<dbReference type="SUPFAM" id="SSF52540">
    <property type="entry name" value="P-loop containing nucleoside triphosphate hydrolases"/>
    <property type="match status" value="1"/>
</dbReference>
<dbReference type="EMBL" id="CP002543">
    <property type="protein sequence ID" value="ADY74124.1"/>
    <property type="molecule type" value="Genomic_DNA"/>
</dbReference>
<dbReference type="PANTHER" id="PTHR30050:SF4">
    <property type="entry name" value="ATP-BINDING PROTEIN RV3427C IN INSERTION SEQUENCE-RELATED"/>
    <property type="match status" value="1"/>
</dbReference>
<dbReference type="Pfam" id="PF01695">
    <property type="entry name" value="IstB_IS21"/>
    <property type="match status" value="1"/>
</dbReference>
<dbReference type="KEGG" id="dte:Dester_1497"/>
<dbReference type="eggNOG" id="COG1484">
    <property type="taxonomic scope" value="Bacteria"/>
</dbReference>
<reference evidence="3" key="2">
    <citation type="submission" date="2011-02" db="EMBL/GenBank/DDBJ databases">
        <title>The complete genome of Desulfurobacterium thermolithotrophum DSM 11699.</title>
        <authorList>
            <consortium name="US DOE Joint Genome Institute (JGI-PGF)"/>
            <person name="Lucas S."/>
            <person name="Copeland A."/>
            <person name="Lapidus A."/>
            <person name="Bruce D."/>
            <person name="Goodwin L."/>
            <person name="Pitluck S."/>
            <person name="Kyrpides N."/>
            <person name="Mavromatis K."/>
            <person name="Pagani I."/>
            <person name="Ivanova N."/>
            <person name="Mikhailova N."/>
            <person name="Daligault H."/>
            <person name="Detter J.C."/>
            <person name="Tapia R."/>
            <person name="Han C."/>
            <person name="Land M."/>
            <person name="Hauser L."/>
            <person name="Markowitz V."/>
            <person name="Cheng J.-F."/>
            <person name="Hugenholtz P."/>
            <person name="Woyke T."/>
            <person name="Wu D."/>
            <person name="Spring S."/>
            <person name="Brambilla E."/>
            <person name="Klenk H.-P."/>
            <person name="Eisen J.A."/>
        </authorList>
    </citation>
    <scope>NUCLEOTIDE SEQUENCE [LARGE SCALE GENOMIC DNA]</scope>
    <source>
        <strain evidence="3">DSM 11699 / BSA</strain>
    </source>
</reference>
<dbReference type="HOGENOM" id="CLU_062999_3_2_0"/>
<feature type="domain" description="AAA+ ATPase" evidence="1">
    <location>
        <begin position="78"/>
        <end position="208"/>
    </location>
</feature>
<dbReference type="SMART" id="SM00382">
    <property type="entry name" value="AAA"/>
    <property type="match status" value="1"/>
</dbReference>
<dbReference type="RefSeq" id="WP_013639071.1">
    <property type="nucleotide sequence ID" value="NC_015185.1"/>
</dbReference>
<sequence>MNCPLCGGSGWIIENLNGQRKAVRCRCQFKNSISIFLKSSKIPVRYKNCKFSNFKPKTATQLRALKECEDFFYTFPFIEKGLLLYGTPGTGKTHLATATLKNIITYKGVRGIFCDFRNLLIDIKSTFETSESSTEILETVMRAPLLLLDDVGAERNTDWAKDILSTIINYRYVNSLPTIITTNLRFDLPTEESFSSKFDERTESRIYEMCKIIKVEGDDRRKESCI</sequence>
<accession>F0S2A9</accession>
<dbReference type="InterPro" id="IPR002611">
    <property type="entry name" value="IstB_ATP-bd"/>
</dbReference>